<dbReference type="EMBL" id="CP078073">
    <property type="protein sequence ID" value="QXL86689.1"/>
    <property type="molecule type" value="Genomic_DNA"/>
</dbReference>
<name>A0A975TTW0_9RHOB</name>
<keyword evidence="6" id="KW-1185">Reference proteome</keyword>
<evidence type="ECO:0000313" key="5">
    <source>
        <dbReference type="EMBL" id="QXL86689.1"/>
    </source>
</evidence>
<dbReference type="EMBL" id="JAIMBW010000001">
    <property type="protein sequence ID" value="MBY4894002.1"/>
    <property type="molecule type" value="Genomic_DNA"/>
</dbReference>
<organism evidence="5">
    <name type="scientific">Gymnodinialimonas phycosphaerae</name>
    <dbReference type="NCBI Taxonomy" id="2841589"/>
    <lineage>
        <taxon>Bacteria</taxon>
        <taxon>Pseudomonadati</taxon>
        <taxon>Pseudomonadota</taxon>
        <taxon>Alphaproteobacteria</taxon>
        <taxon>Rhodobacterales</taxon>
        <taxon>Paracoccaceae</taxon>
        <taxon>Gymnodinialimonas</taxon>
    </lineage>
</organism>
<feature type="region of interest" description="Disordered" evidence="2">
    <location>
        <begin position="1"/>
        <end position="111"/>
    </location>
</feature>
<keyword evidence="3" id="KW-0812">Transmembrane</keyword>
<evidence type="ECO:0000256" key="3">
    <source>
        <dbReference type="SAM" id="Phobius"/>
    </source>
</evidence>
<feature type="compositionally biased region" description="Acidic residues" evidence="2">
    <location>
        <begin position="89"/>
        <end position="98"/>
    </location>
</feature>
<keyword evidence="3" id="KW-1133">Transmembrane helix</keyword>
<feature type="coiled-coil region" evidence="1">
    <location>
        <begin position="249"/>
        <end position="305"/>
    </location>
</feature>
<dbReference type="Proteomes" id="UP000693972">
    <property type="component" value="Unassembled WGS sequence"/>
</dbReference>
<evidence type="ECO:0000313" key="4">
    <source>
        <dbReference type="EMBL" id="MBY4894002.1"/>
    </source>
</evidence>
<gene>
    <name evidence="4" type="ORF">KUL25_14680</name>
    <name evidence="5" type="ORF">KUL25_14685</name>
</gene>
<keyword evidence="3" id="KW-0472">Membrane</keyword>
<evidence type="ECO:0000313" key="6">
    <source>
        <dbReference type="Proteomes" id="UP000693972"/>
    </source>
</evidence>
<dbReference type="Gene3D" id="1.20.5.340">
    <property type="match status" value="1"/>
</dbReference>
<dbReference type="AlphaFoldDB" id="A0A975TTW0"/>
<evidence type="ECO:0000256" key="1">
    <source>
        <dbReference type="SAM" id="Coils"/>
    </source>
</evidence>
<keyword evidence="1" id="KW-0175">Coiled coil</keyword>
<proteinExistence type="predicted"/>
<protein>
    <recommendedName>
        <fullName evidence="7">Mitochondrial inner membrane protein</fullName>
    </recommendedName>
</protein>
<reference evidence="5 6" key="1">
    <citation type="submission" date="2021-07" db="EMBL/GenBank/DDBJ databases">
        <title>Karlodiniumbacter phycospheric gen. nov., sp. nov., a phycosphere bacterium isolated from karlodinium veneficum.</title>
        <authorList>
            <person name="Peng Y."/>
            <person name="Jiang L."/>
            <person name="Lee J."/>
        </authorList>
    </citation>
    <scope>NUCLEOTIDE SEQUENCE</scope>
    <source>
        <strain evidence="5 6">N5</strain>
    </source>
</reference>
<accession>A0A975TTW0</accession>
<evidence type="ECO:0000256" key="2">
    <source>
        <dbReference type="SAM" id="MobiDB-lite"/>
    </source>
</evidence>
<feature type="transmembrane region" description="Helical" evidence="3">
    <location>
        <begin position="125"/>
        <end position="147"/>
    </location>
</feature>
<sequence>MAKKSSTRSGRQKSQDDSVAPESVTAETVGGSGDMGGDTVVLGDDTLGEDAVAAEPEASDRVTIEPGDTTAAEADVEDPAQDPAQTEIVDGETVEEAPEDTRAEEPAPVPAPTPAPIIEKRGPGFGALLLGGVVAAALGYGAAYFGLVGSNDTSATDTALAEATASIEAQQSTIAALQAEVAALASVEPPVIPEVDLSGVEGAIAGVANDVAGVGTTIEALTGRIVALEERPIFTGEVSADTAAMTEAVQALEARMAAEQAAAAEAVAQAAAAQAEAAAEAQAAAEAAEAAIAEAEAQAAAEAAAAQTEAALSRVRAAMAAGGPFADALAELPGEAPAALAAAAETGVPTLEDLAAAFPGAARAALPIALRETAGDSATDRAAAFLLGQIGGRSVEPREGTDPDAVLSRAEAAVAAGDLDTALSEIAALPEGAQAMLDDWVDQVETRVAADAALAELSATLEN</sequence>
<evidence type="ECO:0008006" key="7">
    <source>
        <dbReference type="Google" id="ProtNLM"/>
    </source>
</evidence>
<dbReference type="RefSeq" id="WP_257893627.1">
    <property type="nucleotide sequence ID" value="NZ_JAIMBW010000001.1"/>
</dbReference>